<dbReference type="Gene3D" id="3.40.50.10260">
    <property type="entry name" value="YjeF N-terminal domain"/>
    <property type="match status" value="1"/>
</dbReference>
<keyword evidence="21" id="KW-1185">Reference proteome</keyword>
<dbReference type="OrthoDB" id="9806925at2"/>
<evidence type="ECO:0000313" key="21">
    <source>
        <dbReference type="Proteomes" id="UP000467105"/>
    </source>
</evidence>
<comment type="similarity">
    <text evidence="4 19">In the C-terminal section; belongs to the NnrD/CARKD family.</text>
</comment>
<dbReference type="Proteomes" id="UP000467105">
    <property type="component" value="Chromosome"/>
</dbReference>
<keyword evidence="5 18" id="KW-0479">Metal-binding</keyword>
<dbReference type="Pfam" id="PF03853">
    <property type="entry name" value="YjeF_N"/>
    <property type="match status" value="1"/>
</dbReference>
<keyword evidence="10 17" id="KW-0520">NAD</keyword>
<dbReference type="PANTHER" id="PTHR12592:SF0">
    <property type="entry name" value="ATP-DEPENDENT (S)-NAD(P)H-HYDRATE DEHYDRATASE"/>
    <property type="match status" value="1"/>
</dbReference>
<comment type="function">
    <text evidence="14 19">Bifunctional enzyme that catalyzes the epimerization of the S- and R-forms of NAD(P)HX and the dehydration of the S-form of NAD(P)HX at the expense of ADP, which is converted to AMP. This allows the repair of both epimers of NAD(P)HX, a damaged form of NAD(P)H that is a result of enzymatic or heat-dependent hydration.</text>
</comment>
<evidence type="ECO:0000256" key="13">
    <source>
        <dbReference type="ARBA" id="ARBA00023268"/>
    </source>
</evidence>
<evidence type="ECO:0000256" key="9">
    <source>
        <dbReference type="ARBA" id="ARBA00022958"/>
    </source>
</evidence>
<keyword evidence="13" id="KW-0511">Multifunctional enzyme</keyword>
<dbReference type="AlphaFoldDB" id="A0A7I7YVN5"/>
<evidence type="ECO:0000256" key="1">
    <source>
        <dbReference type="ARBA" id="ARBA00000013"/>
    </source>
</evidence>
<dbReference type="Gene3D" id="3.40.1190.20">
    <property type="match status" value="1"/>
</dbReference>
<evidence type="ECO:0000256" key="8">
    <source>
        <dbReference type="ARBA" id="ARBA00022857"/>
    </source>
</evidence>
<dbReference type="FunFam" id="3.40.50.10260:FF:000008">
    <property type="entry name" value="Multifunctional fusion protein"/>
    <property type="match status" value="1"/>
</dbReference>
<evidence type="ECO:0000256" key="2">
    <source>
        <dbReference type="ARBA" id="ARBA00000909"/>
    </source>
</evidence>
<comment type="catalytic activity">
    <reaction evidence="1 18 19">
        <text>(6R)-NADHX = (6S)-NADHX</text>
        <dbReference type="Rhea" id="RHEA:32215"/>
        <dbReference type="ChEBI" id="CHEBI:64074"/>
        <dbReference type="ChEBI" id="CHEBI:64075"/>
        <dbReference type="EC" id="5.1.99.6"/>
    </reaction>
</comment>
<name>A0A7I7YVN5_9MYCO</name>
<evidence type="ECO:0000256" key="12">
    <source>
        <dbReference type="ARBA" id="ARBA00023239"/>
    </source>
</evidence>
<proteinExistence type="inferred from homology"/>
<dbReference type="PIRSF" id="PIRSF017184">
    <property type="entry name" value="Nnr"/>
    <property type="match status" value="1"/>
</dbReference>
<keyword evidence="12 17" id="KW-0456">Lyase</keyword>
<dbReference type="PANTHER" id="PTHR12592">
    <property type="entry name" value="ATP-DEPENDENT (S)-NAD(P)H-HYDRATE DEHYDRATASE FAMILY MEMBER"/>
    <property type="match status" value="1"/>
</dbReference>
<accession>A0A7I7YVN5</accession>
<comment type="cofactor">
    <cofactor evidence="18 19">
        <name>K(+)</name>
        <dbReference type="ChEBI" id="CHEBI:29103"/>
    </cofactor>
    <text evidence="18 19">Binds 1 potassium ion per subunit.</text>
</comment>
<reference evidence="20 21" key="1">
    <citation type="journal article" date="2019" name="Emerg. Microbes Infect.">
        <title>Comprehensive subspecies identification of 175 nontuberculous mycobacteria species based on 7547 genomic profiles.</title>
        <authorList>
            <person name="Matsumoto Y."/>
            <person name="Kinjo T."/>
            <person name="Motooka D."/>
            <person name="Nabeya D."/>
            <person name="Jung N."/>
            <person name="Uechi K."/>
            <person name="Horii T."/>
            <person name="Iida T."/>
            <person name="Fujita J."/>
            <person name="Nakamura S."/>
        </authorList>
    </citation>
    <scope>NUCLEOTIDE SEQUENCE [LARGE SCALE GENOMIC DNA]</scope>
    <source>
        <strain evidence="20 21">JCM 14742</strain>
    </source>
</reference>
<dbReference type="NCBIfam" id="TIGR00196">
    <property type="entry name" value="yjeF_cterm"/>
    <property type="match status" value="1"/>
</dbReference>
<organism evidence="20 21">
    <name type="scientific">Mycobacterium parmense</name>
    <dbReference type="NCBI Taxonomy" id="185642"/>
    <lineage>
        <taxon>Bacteria</taxon>
        <taxon>Bacillati</taxon>
        <taxon>Actinomycetota</taxon>
        <taxon>Actinomycetes</taxon>
        <taxon>Mycobacteriales</taxon>
        <taxon>Mycobacteriaceae</taxon>
        <taxon>Mycobacterium</taxon>
        <taxon>Mycobacterium simiae complex</taxon>
    </lineage>
</organism>
<comment type="catalytic activity">
    <reaction evidence="16 17 19">
        <text>(6S)-NADPHX + ADP = AMP + phosphate + NADPH + H(+)</text>
        <dbReference type="Rhea" id="RHEA:32235"/>
        <dbReference type="ChEBI" id="CHEBI:15378"/>
        <dbReference type="ChEBI" id="CHEBI:43474"/>
        <dbReference type="ChEBI" id="CHEBI:57783"/>
        <dbReference type="ChEBI" id="CHEBI:64076"/>
        <dbReference type="ChEBI" id="CHEBI:456215"/>
        <dbReference type="ChEBI" id="CHEBI:456216"/>
        <dbReference type="EC" id="4.2.1.136"/>
    </reaction>
</comment>
<dbReference type="SUPFAM" id="SSF64153">
    <property type="entry name" value="YjeF N-terminal domain-like"/>
    <property type="match status" value="1"/>
</dbReference>
<protein>
    <recommendedName>
        <fullName evidence="19">Bifunctional NAD(P)H-hydrate repair enzyme</fullName>
    </recommendedName>
    <alternativeName>
        <fullName evidence="19">Nicotinamide nucleotide repair protein</fullName>
    </alternativeName>
    <domain>
        <recommendedName>
            <fullName evidence="19">ADP-dependent (S)-NAD(P)H-hydrate dehydratase</fullName>
            <ecNumber evidence="19">4.2.1.136</ecNumber>
        </recommendedName>
        <alternativeName>
            <fullName evidence="19">ADP-dependent NAD(P)HX dehydratase</fullName>
        </alternativeName>
    </domain>
    <domain>
        <recommendedName>
            <fullName evidence="19">NAD(P)H-hydrate epimerase</fullName>
            <ecNumber evidence="19">5.1.99.6</ecNumber>
        </recommendedName>
    </domain>
</protein>
<feature type="binding site" evidence="17">
    <location>
        <position position="298"/>
    </location>
    <ligand>
        <name>(6S)-NADPHX</name>
        <dbReference type="ChEBI" id="CHEBI:64076"/>
    </ligand>
</feature>
<keyword evidence="8 17" id="KW-0521">NADP</keyword>
<keyword evidence="6 17" id="KW-0547">Nucleotide-binding</keyword>
<dbReference type="HAMAP" id="MF_01966">
    <property type="entry name" value="NADHX_epimerase"/>
    <property type="match status" value="1"/>
</dbReference>
<evidence type="ECO:0000256" key="5">
    <source>
        <dbReference type="ARBA" id="ARBA00022723"/>
    </source>
</evidence>
<evidence type="ECO:0000256" key="4">
    <source>
        <dbReference type="ARBA" id="ARBA00009524"/>
    </source>
</evidence>
<comment type="function">
    <text evidence="17">Catalyzes the dehydration of the S-form of NAD(P)HX at the expense of ADP, which is converted to AMP. Together with NAD(P)HX epimerase, which catalyzes the epimerization of the S- and R-forms, the enzyme allows the repair of both epimers of NAD(P)HX, a damaged form of NAD(P)H that is a result of enzymatic or heat-dependent hydration.</text>
</comment>
<dbReference type="InterPro" id="IPR030677">
    <property type="entry name" value="Nnr"/>
</dbReference>
<evidence type="ECO:0000256" key="17">
    <source>
        <dbReference type="HAMAP-Rule" id="MF_01965"/>
    </source>
</evidence>
<dbReference type="EMBL" id="AP022614">
    <property type="protein sequence ID" value="BBZ45729.1"/>
    <property type="molecule type" value="Genomic_DNA"/>
</dbReference>
<feature type="binding site" evidence="18">
    <location>
        <position position="63"/>
    </location>
    <ligand>
        <name>K(+)</name>
        <dbReference type="ChEBI" id="CHEBI:29103"/>
    </ligand>
</feature>
<feature type="binding site" evidence="17">
    <location>
        <position position="412"/>
    </location>
    <ligand>
        <name>(6S)-NADPHX</name>
        <dbReference type="ChEBI" id="CHEBI:64076"/>
    </ligand>
</feature>
<dbReference type="InterPro" id="IPR004443">
    <property type="entry name" value="YjeF_N_dom"/>
</dbReference>
<dbReference type="EC" id="5.1.99.6" evidence="19"/>
<dbReference type="PROSITE" id="PS01050">
    <property type="entry name" value="YJEF_C_2"/>
    <property type="match status" value="1"/>
</dbReference>
<comment type="similarity">
    <text evidence="18">Belongs to the NnrE/AIBP family.</text>
</comment>
<dbReference type="GO" id="GO:0110051">
    <property type="term" value="P:metabolite repair"/>
    <property type="evidence" value="ECO:0007669"/>
    <property type="project" value="TreeGrafter"/>
</dbReference>
<feature type="binding site" evidence="18">
    <location>
        <position position="119"/>
    </location>
    <ligand>
        <name>K(+)</name>
        <dbReference type="ChEBI" id="CHEBI:29103"/>
    </ligand>
</feature>
<evidence type="ECO:0000256" key="7">
    <source>
        <dbReference type="ARBA" id="ARBA00022840"/>
    </source>
</evidence>
<dbReference type="HAMAP" id="MF_01965">
    <property type="entry name" value="NADHX_dehydratase"/>
    <property type="match status" value="1"/>
</dbReference>
<dbReference type="InterPro" id="IPR017953">
    <property type="entry name" value="Carbohydrate_kinase_pred_CS"/>
</dbReference>
<comment type="similarity">
    <text evidence="3 19">In the N-terminal section; belongs to the NnrE/AIBP family.</text>
</comment>
<comment type="catalytic activity">
    <reaction evidence="2 18 19">
        <text>(6R)-NADPHX = (6S)-NADPHX</text>
        <dbReference type="Rhea" id="RHEA:32227"/>
        <dbReference type="ChEBI" id="CHEBI:64076"/>
        <dbReference type="ChEBI" id="CHEBI:64077"/>
        <dbReference type="EC" id="5.1.99.6"/>
    </reaction>
</comment>
<feature type="binding site" evidence="17">
    <location>
        <position position="411"/>
    </location>
    <ligand>
        <name>AMP</name>
        <dbReference type="ChEBI" id="CHEBI:456215"/>
    </ligand>
</feature>
<evidence type="ECO:0000256" key="10">
    <source>
        <dbReference type="ARBA" id="ARBA00023027"/>
    </source>
</evidence>
<gene>
    <name evidence="17" type="primary">nnrD</name>
    <name evidence="18" type="synonym">nnrE</name>
    <name evidence="20" type="ORF">MPRM_30100</name>
</gene>
<feature type="binding site" evidence="18">
    <location>
        <position position="155"/>
    </location>
    <ligand>
        <name>K(+)</name>
        <dbReference type="ChEBI" id="CHEBI:29103"/>
    </ligand>
</feature>
<comment type="similarity">
    <text evidence="17">Belongs to the NnrD/CARKD family.</text>
</comment>
<dbReference type="GO" id="GO:0052855">
    <property type="term" value="F:ADP-dependent NAD(P)H-hydrate dehydratase activity"/>
    <property type="evidence" value="ECO:0007669"/>
    <property type="project" value="UniProtKB-UniRule"/>
</dbReference>
<dbReference type="SUPFAM" id="SSF53613">
    <property type="entry name" value="Ribokinase-like"/>
    <property type="match status" value="1"/>
</dbReference>
<feature type="binding site" evidence="18">
    <location>
        <position position="152"/>
    </location>
    <ligand>
        <name>(6S)-NADPHX</name>
        <dbReference type="ChEBI" id="CHEBI:64076"/>
    </ligand>
</feature>
<feature type="binding site" evidence="17">
    <location>
        <position position="348"/>
    </location>
    <ligand>
        <name>(6S)-NADPHX</name>
        <dbReference type="ChEBI" id="CHEBI:64076"/>
    </ligand>
</feature>
<feature type="binding site" evidence="18">
    <location>
        <begin position="62"/>
        <end position="66"/>
    </location>
    <ligand>
        <name>(6S)-NADPHX</name>
        <dbReference type="ChEBI" id="CHEBI:64076"/>
    </ligand>
</feature>
<evidence type="ECO:0000256" key="11">
    <source>
        <dbReference type="ARBA" id="ARBA00023235"/>
    </source>
</evidence>
<evidence type="ECO:0000256" key="15">
    <source>
        <dbReference type="ARBA" id="ARBA00048238"/>
    </source>
</evidence>
<dbReference type="PROSITE" id="PS51383">
    <property type="entry name" value="YJEF_C_3"/>
    <property type="match status" value="1"/>
</dbReference>
<dbReference type="GO" id="GO:0052856">
    <property type="term" value="F:NAD(P)HX epimerase activity"/>
    <property type="evidence" value="ECO:0007669"/>
    <property type="project" value="UniProtKB-UniRule"/>
</dbReference>
<evidence type="ECO:0000256" key="19">
    <source>
        <dbReference type="PIRNR" id="PIRNR017184"/>
    </source>
</evidence>
<evidence type="ECO:0000256" key="14">
    <source>
        <dbReference type="ARBA" id="ARBA00025153"/>
    </source>
</evidence>
<dbReference type="InterPro" id="IPR036652">
    <property type="entry name" value="YjeF_N_dom_sf"/>
</dbReference>
<dbReference type="PROSITE" id="PS51385">
    <property type="entry name" value="YJEF_N"/>
    <property type="match status" value="1"/>
</dbReference>
<dbReference type="RefSeq" id="WP_085272088.1">
    <property type="nucleotide sequence ID" value="NZ_AP022614.1"/>
</dbReference>
<comment type="cofactor">
    <cofactor evidence="17">
        <name>Mg(2+)</name>
        <dbReference type="ChEBI" id="CHEBI:18420"/>
    </cofactor>
</comment>
<comment type="caution">
    <text evidence="18">Lacks conserved residue(s) required for the propagation of feature annotation.</text>
</comment>
<evidence type="ECO:0000313" key="20">
    <source>
        <dbReference type="EMBL" id="BBZ45729.1"/>
    </source>
</evidence>
<evidence type="ECO:0000256" key="18">
    <source>
        <dbReference type="HAMAP-Rule" id="MF_01966"/>
    </source>
</evidence>
<dbReference type="Pfam" id="PF01256">
    <property type="entry name" value="Carb_kinase"/>
    <property type="match status" value="1"/>
</dbReference>
<dbReference type="InterPro" id="IPR000631">
    <property type="entry name" value="CARKD"/>
</dbReference>
<comment type="catalytic activity">
    <reaction evidence="15 17 19">
        <text>(6S)-NADHX + ADP = AMP + phosphate + NADH + H(+)</text>
        <dbReference type="Rhea" id="RHEA:32223"/>
        <dbReference type="ChEBI" id="CHEBI:15378"/>
        <dbReference type="ChEBI" id="CHEBI:43474"/>
        <dbReference type="ChEBI" id="CHEBI:57945"/>
        <dbReference type="ChEBI" id="CHEBI:64074"/>
        <dbReference type="ChEBI" id="CHEBI:456215"/>
        <dbReference type="ChEBI" id="CHEBI:456216"/>
        <dbReference type="EC" id="4.2.1.136"/>
    </reaction>
</comment>
<evidence type="ECO:0000256" key="16">
    <source>
        <dbReference type="ARBA" id="ARBA00049209"/>
    </source>
</evidence>
<dbReference type="GO" id="GO:0046496">
    <property type="term" value="P:nicotinamide nucleotide metabolic process"/>
    <property type="evidence" value="ECO:0007669"/>
    <property type="project" value="UniProtKB-UniRule"/>
</dbReference>
<feature type="binding site" evidence="17">
    <location>
        <position position="245"/>
    </location>
    <ligand>
        <name>(6S)-NADPHX</name>
        <dbReference type="ChEBI" id="CHEBI:64076"/>
    </ligand>
</feature>
<dbReference type="GO" id="GO:0005524">
    <property type="term" value="F:ATP binding"/>
    <property type="evidence" value="ECO:0007669"/>
    <property type="project" value="UniProtKB-UniRule"/>
</dbReference>
<evidence type="ECO:0000256" key="3">
    <source>
        <dbReference type="ARBA" id="ARBA00006001"/>
    </source>
</evidence>
<feature type="binding site" evidence="18">
    <location>
        <begin position="123"/>
        <end position="129"/>
    </location>
    <ligand>
        <name>(6S)-NADPHX</name>
        <dbReference type="ChEBI" id="CHEBI:64076"/>
    </ligand>
</feature>
<comment type="subunit">
    <text evidence="17">Homotetramer.</text>
</comment>
<sequence>MRHYYSVDAIRAAEAPLLAALPDGALMRRAAFGLATEIVGELTARTGGVAGRRVCAVVGSGDNGGDALWAATFVRRRGAAADAVLLSPDRVHRKGLAAFRKAGGRVVEKVCLGTDLVIDGVVGISGSGSLRPAAADVFSAVDRAGIPVVAVDSPSGIDVATGAITGPAVHAALTVTFGGLKPVHALADCGRVELIDIGLDLPPTDVLGFEAADVVARWPVPGPRDDKYTQGVTGVMAGSSTYPGAAVLCTGAAVAATSGMVRYAGSAHREVLAVWPEVIASPTPASAGRVQAWIVGPGLGTDEAGAAALWFALETDLPVIVDADGLTILAAHPELVANRTAPTVLTPHAGEYARLAGNPPGDDRVGACRKLADTFGATVLLKGNVTVVADPGGPVYLNPAGQSWAATAGSGDVLSGMIGALLAAGLPAAEAAAAAAFVHAHAAERSAADPGPREVPTSASRIVPHIRAALAAL</sequence>
<dbReference type="InterPro" id="IPR029056">
    <property type="entry name" value="Ribokinase-like"/>
</dbReference>
<dbReference type="GO" id="GO:0046872">
    <property type="term" value="F:metal ion binding"/>
    <property type="evidence" value="ECO:0007669"/>
    <property type="project" value="UniProtKB-UniRule"/>
</dbReference>
<keyword evidence="9 18" id="KW-0630">Potassium</keyword>
<dbReference type="CDD" id="cd01171">
    <property type="entry name" value="YXKO-related"/>
    <property type="match status" value="1"/>
</dbReference>
<comment type="function">
    <text evidence="18">Catalyzes the epimerization of the S- and R-forms of NAD(P)HX, a damaged form of NAD(P)H that is a result of enzymatic or heat-dependent hydration. This is a prerequisite for the S-specific NAD(P)H-hydrate dehydratase to allow the repair of both epimers of NAD(P)HX.</text>
</comment>
<keyword evidence="7 17" id="KW-0067">ATP-binding</keyword>
<keyword evidence="11 18" id="KW-0413">Isomerase</keyword>
<evidence type="ECO:0000256" key="6">
    <source>
        <dbReference type="ARBA" id="ARBA00022741"/>
    </source>
</evidence>
<feature type="binding site" evidence="17">
    <location>
        <begin position="382"/>
        <end position="386"/>
    </location>
    <ligand>
        <name>AMP</name>
        <dbReference type="ChEBI" id="CHEBI:456215"/>
    </ligand>
</feature>
<dbReference type="EC" id="4.2.1.136" evidence="19"/>